<feature type="compositionally biased region" description="Basic residues" evidence="1">
    <location>
        <begin position="1"/>
        <end position="17"/>
    </location>
</feature>
<feature type="compositionally biased region" description="Polar residues" evidence="1">
    <location>
        <begin position="269"/>
        <end position="287"/>
    </location>
</feature>
<feature type="compositionally biased region" description="Basic and acidic residues" evidence="1">
    <location>
        <begin position="137"/>
        <end position="153"/>
    </location>
</feature>
<dbReference type="AlphaFoldDB" id="A0A0J9X902"/>
<proteinExistence type="predicted"/>
<sequence>MAKPKNKRTPNKKKRSPNKSIELQGLPHQTESIEQEVEASFAESAEFPVNSQIISNELNSTETEEPVDTDNGEPLPATNTHLLEEANAKETDLTEAFNEESNSVEDLKVPEPEIKEDIVIEDINHGTNQETLESEQSLEHEAEKTDDVSKTESDQLQNLEVGQEVVAEQVAKISIQDENINVEADSDSALFTESHVLPKQSQSDVVSDNVTDDVCLVEAVEQSEFSAPISDNTTEHQDQIPHRPRVSNHAQAISLNTKSIIPRKRFISTDLSNPKTPEAQHNSSFSESFDPEFQGPSYMRPTFASLSKKQDRHLV</sequence>
<feature type="region of interest" description="Disordered" evidence="1">
    <location>
        <begin position="1"/>
        <end position="155"/>
    </location>
</feature>
<feature type="region of interest" description="Disordered" evidence="1">
    <location>
        <begin position="266"/>
        <end position="315"/>
    </location>
</feature>
<keyword evidence="3" id="KW-1185">Reference proteome</keyword>
<feature type="compositionally biased region" description="Low complexity" evidence="1">
    <location>
        <begin position="38"/>
        <end position="47"/>
    </location>
</feature>
<organism evidence="2 3">
    <name type="scientific">Geotrichum candidum</name>
    <name type="common">Oospora lactis</name>
    <name type="synonym">Dipodascus geotrichum</name>
    <dbReference type="NCBI Taxonomy" id="1173061"/>
    <lineage>
        <taxon>Eukaryota</taxon>
        <taxon>Fungi</taxon>
        <taxon>Dikarya</taxon>
        <taxon>Ascomycota</taxon>
        <taxon>Saccharomycotina</taxon>
        <taxon>Dipodascomycetes</taxon>
        <taxon>Dipodascales</taxon>
        <taxon>Dipodascaceae</taxon>
        <taxon>Geotrichum</taxon>
    </lineage>
</organism>
<feature type="compositionally biased region" description="Acidic residues" evidence="1">
    <location>
        <begin position="62"/>
        <end position="71"/>
    </location>
</feature>
<feature type="compositionally biased region" description="Polar residues" evidence="1">
    <location>
        <begin position="125"/>
        <end position="135"/>
    </location>
</feature>
<gene>
    <name evidence="2" type="ORF">BN980_GECA05s05081g</name>
</gene>
<feature type="compositionally biased region" description="Polar residues" evidence="1">
    <location>
        <begin position="49"/>
        <end position="61"/>
    </location>
</feature>
<dbReference type="EMBL" id="CCBN010000005">
    <property type="protein sequence ID" value="CDO53657.1"/>
    <property type="molecule type" value="Genomic_DNA"/>
</dbReference>
<reference evidence="2" key="1">
    <citation type="submission" date="2014-03" db="EMBL/GenBank/DDBJ databases">
        <authorList>
            <person name="Casaregola S."/>
        </authorList>
    </citation>
    <scope>NUCLEOTIDE SEQUENCE [LARGE SCALE GENOMIC DNA]</scope>
    <source>
        <strain evidence="2">CLIB 918</strain>
    </source>
</reference>
<evidence type="ECO:0000313" key="2">
    <source>
        <dbReference type="EMBL" id="CDO53657.1"/>
    </source>
</evidence>
<evidence type="ECO:0000256" key="1">
    <source>
        <dbReference type="SAM" id="MobiDB-lite"/>
    </source>
</evidence>
<feature type="region of interest" description="Disordered" evidence="1">
    <location>
        <begin position="226"/>
        <end position="245"/>
    </location>
</feature>
<protein>
    <submittedName>
        <fullName evidence="2">Uncharacterized protein</fullName>
    </submittedName>
</protein>
<comment type="caution">
    <text evidence="2">The sequence shown here is derived from an EMBL/GenBank/DDBJ whole genome shotgun (WGS) entry which is preliminary data.</text>
</comment>
<dbReference type="Proteomes" id="UP000242525">
    <property type="component" value="Unassembled WGS sequence"/>
</dbReference>
<accession>A0A0J9X902</accession>
<feature type="compositionally biased region" description="Basic and acidic residues" evidence="1">
    <location>
        <begin position="82"/>
        <end position="92"/>
    </location>
</feature>
<feature type="compositionally biased region" description="Basic and acidic residues" evidence="1">
    <location>
        <begin position="105"/>
        <end position="124"/>
    </location>
</feature>
<evidence type="ECO:0000313" key="3">
    <source>
        <dbReference type="Proteomes" id="UP000242525"/>
    </source>
</evidence>
<name>A0A0J9X902_GEOCN</name>